<gene>
    <name evidence="3" type="ORF">E0Z10_g6364</name>
</gene>
<proteinExistence type="predicted"/>
<dbReference type="Proteomes" id="UP000297716">
    <property type="component" value="Unassembled WGS sequence"/>
</dbReference>
<accession>A0A4Z0YQX9</accession>
<name>A0A4Z0YQX9_9PEZI</name>
<keyword evidence="4" id="KW-1185">Reference proteome</keyword>
<organism evidence="3 4">
    <name type="scientific">Xylaria hypoxylon</name>
    <dbReference type="NCBI Taxonomy" id="37992"/>
    <lineage>
        <taxon>Eukaryota</taxon>
        <taxon>Fungi</taxon>
        <taxon>Dikarya</taxon>
        <taxon>Ascomycota</taxon>
        <taxon>Pezizomycotina</taxon>
        <taxon>Sordariomycetes</taxon>
        <taxon>Xylariomycetidae</taxon>
        <taxon>Xylariales</taxon>
        <taxon>Xylariaceae</taxon>
        <taxon>Xylaria</taxon>
    </lineage>
</organism>
<evidence type="ECO:0000313" key="4">
    <source>
        <dbReference type="Proteomes" id="UP000297716"/>
    </source>
</evidence>
<keyword evidence="2" id="KW-0472">Membrane</keyword>
<keyword evidence="2" id="KW-1133">Transmembrane helix</keyword>
<evidence type="ECO:0000256" key="1">
    <source>
        <dbReference type="SAM" id="MobiDB-lite"/>
    </source>
</evidence>
<comment type="caution">
    <text evidence="3">The sequence shown here is derived from an EMBL/GenBank/DDBJ whole genome shotgun (WGS) entry which is preliminary data.</text>
</comment>
<keyword evidence="2" id="KW-0812">Transmembrane</keyword>
<dbReference type="AlphaFoldDB" id="A0A4Z0YQX9"/>
<feature type="region of interest" description="Disordered" evidence="1">
    <location>
        <begin position="505"/>
        <end position="525"/>
    </location>
</feature>
<protein>
    <submittedName>
        <fullName evidence="3">Uncharacterized protein</fullName>
    </submittedName>
</protein>
<dbReference type="EMBL" id="SKBN01000130">
    <property type="protein sequence ID" value="TGJ82398.1"/>
    <property type="molecule type" value="Genomic_DNA"/>
</dbReference>
<dbReference type="OrthoDB" id="5428040at2759"/>
<sequence length="525" mass="58290">MFRYRPQHSRTSKVSLDLRGLLCKAQMPLFGELDSADSPEPDEYGVSYTGLKQRAFLPFERQDRTKLRAFKGTTFALNTEVSCMKPSVDAQVQVHPFSLDVPYASLTGEISYEKTFKDAHIEHSTECYDGGDGIESVCYPKTFNCTIPSQHNTRFPDWGPALCRLNSPGINGENDIDVWQTSSDLYGPTAMIFLAFASNADVYYYDTNITDGPLREPAAHGEWISYEMYSGAFLNVSLCFSQLNTTISQVQMDTRATLSEPEFLWSPDIHTVSVGRLQDMMGASEDRKSIQDRGILSIDNIQHPIVPPSSAFSSHVNASSTKDDISFSEWALWHGPSSAIWAWANNNESLVLCTTCQIRGFSSSKDGAALFSRIVSSSQRVSVAIDTYMAKLAQNFFYIMLPLFDVPGDIEVVFSPEVRVPQQWDGLIAVLVVVSVDLLCIWIITGLFVANVRYTRQGDVWHAVSQLIAAQTQSALDNGNESRDKEVSKALDQTDSFLTIGRSTSTGRAECLPSSLEAPRKSKEI</sequence>
<evidence type="ECO:0000256" key="2">
    <source>
        <dbReference type="SAM" id="Phobius"/>
    </source>
</evidence>
<reference evidence="3 4" key="1">
    <citation type="submission" date="2019-03" db="EMBL/GenBank/DDBJ databases">
        <title>Draft genome sequence of Xylaria hypoxylon DSM 108379, a ubiquitous saprotrophic-parasitic fungi on hardwood.</title>
        <authorList>
            <person name="Buettner E."/>
            <person name="Leonhardt S."/>
            <person name="Gebauer A.M."/>
            <person name="Liers C."/>
            <person name="Hofrichter M."/>
            <person name="Kellner H."/>
        </authorList>
    </citation>
    <scope>NUCLEOTIDE SEQUENCE [LARGE SCALE GENOMIC DNA]</scope>
    <source>
        <strain evidence="3 4">DSM 108379</strain>
    </source>
</reference>
<feature type="transmembrane region" description="Helical" evidence="2">
    <location>
        <begin position="426"/>
        <end position="450"/>
    </location>
</feature>
<evidence type="ECO:0000313" key="3">
    <source>
        <dbReference type="EMBL" id="TGJ82398.1"/>
    </source>
</evidence>